<keyword evidence="3" id="KW-0812">Transmembrane</keyword>
<dbReference type="Pfam" id="PF00990">
    <property type="entry name" value="GGDEF"/>
    <property type="match status" value="1"/>
</dbReference>
<protein>
    <recommendedName>
        <fullName evidence="1">diguanylate cyclase</fullName>
        <ecNumber evidence="1">2.7.7.65</ecNumber>
    </recommendedName>
</protein>
<feature type="transmembrane region" description="Helical" evidence="3">
    <location>
        <begin position="41"/>
        <end position="62"/>
    </location>
</feature>
<dbReference type="InterPro" id="IPR043128">
    <property type="entry name" value="Rev_trsase/Diguanyl_cyclase"/>
</dbReference>
<evidence type="ECO:0000256" key="2">
    <source>
        <dbReference type="ARBA" id="ARBA00034247"/>
    </source>
</evidence>
<dbReference type="InterPro" id="IPR000160">
    <property type="entry name" value="GGDEF_dom"/>
</dbReference>
<feature type="domain" description="GGDEF" evidence="4">
    <location>
        <begin position="124"/>
        <end position="257"/>
    </location>
</feature>
<feature type="transmembrane region" description="Helical" evidence="3">
    <location>
        <begin position="12"/>
        <end position="35"/>
    </location>
</feature>
<organism evidence="5 6">
    <name type="scientific">Hansschlegelia plantiphila</name>
    <dbReference type="NCBI Taxonomy" id="374655"/>
    <lineage>
        <taxon>Bacteria</taxon>
        <taxon>Pseudomonadati</taxon>
        <taxon>Pseudomonadota</taxon>
        <taxon>Alphaproteobacteria</taxon>
        <taxon>Hyphomicrobiales</taxon>
        <taxon>Methylopilaceae</taxon>
        <taxon>Hansschlegelia</taxon>
    </lineage>
</organism>
<dbReference type="PROSITE" id="PS50887">
    <property type="entry name" value="GGDEF"/>
    <property type="match status" value="1"/>
</dbReference>
<keyword evidence="3" id="KW-0472">Membrane</keyword>
<keyword evidence="6" id="KW-1185">Reference proteome</keyword>
<dbReference type="NCBIfam" id="TIGR00254">
    <property type="entry name" value="GGDEF"/>
    <property type="match status" value="1"/>
</dbReference>
<comment type="caution">
    <text evidence="5">The sequence shown here is derived from an EMBL/GenBank/DDBJ whole genome shotgun (WGS) entry which is preliminary data.</text>
</comment>
<evidence type="ECO:0000313" key="5">
    <source>
        <dbReference type="EMBL" id="GLK67721.1"/>
    </source>
</evidence>
<dbReference type="InterPro" id="IPR029787">
    <property type="entry name" value="Nucleotide_cyclase"/>
</dbReference>
<reference evidence="5" key="2">
    <citation type="submission" date="2023-01" db="EMBL/GenBank/DDBJ databases">
        <authorList>
            <person name="Sun Q."/>
            <person name="Evtushenko L."/>
        </authorList>
    </citation>
    <scope>NUCLEOTIDE SEQUENCE</scope>
    <source>
        <strain evidence="5">VKM B-2347</strain>
    </source>
</reference>
<dbReference type="Proteomes" id="UP001143372">
    <property type="component" value="Unassembled WGS sequence"/>
</dbReference>
<dbReference type="EC" id="2.7.7.65" evidence="1"/>
<proteinExistence type="predicted"/>
<dbReference type="AlphaFoldDB" id="A0A9W6MVC1"/>
<dbReference type="EMBL" id="BSFI01000007">
    <property type="protein sequence ID" value="GLK67721.1"/>
    <property type="molecule type" value="Genomic_DNA"/>
</dbReference>
<evidence type="ECO:0000313" key="6">
    <source>
        <dbReference type="Proteomes" id="UP001143372"/>
    </source>
</evidence>
<comment type="catalytic activity">
    <reaction evidence="2">
        <text>2 GTP = 3',3'-c-di-GMP + 2 diphosphate</text>
        <dbReference type="Rhea" id="RHEA:24898"/>
        <dbReference type="ChEBI" id="CHEBI:33019"/>
        <dbReference type="ChEBI" id="CHEBI:37565"/>
        <dbReference type="ChEBI" id="CHEBI:58805"/>
        <dbReference type="EC" id="2.7.7.65"/>
    </reaction>
</comment>
<reference evidence="5" key="1">
    <citation type="journal article" date="2014" name="Int. J. Syst. Evol. Microbiol.">
        <title>Complete genome sequence of Corynebacterium casei LMG S-19264T (=DSM 44701T), isolated from a smear-ripened cheese.</title>
        <authorList>
            <consortium name="US DOE Joint Genome Institute (JGI-PGF)"/>
            <person name="Walter F."/>
            <person name="Albersmeier A."/>
            <person name="Kalinowski J."/>
            <person name="Ruckert C."/>
        </authorList>
    </citation>
    <scope>NUCLEOTIDE SEQUENCE</scope>
    <source>
        <strain evidence="5">VKM B-2347</strain>
    </source>
</reference>
<dbReference type="InterPro" id="IPR050469">
    <property type="entry name" value="Diguanylate_Cyclase"/>
</dbReference>
<evidence type="ECO:0000259" key="4">
    <source>
        <dbReference type="PROSITE" id="PS50887"/>
    </source>
</evidence>
<name>A0A9W6MVC1_9HYPH</name>
<dbReference type="SMART" id="SM00267">
    <property type="entry name" value="GGDEF"/>
    <property type="match status" value="1"/>
</dbReference>
<dbReference type="Gene3D" id="3.30.70.270">
    <property type="match status" value="1"/>
</dbReference>
<evidence type="ECO:0000256" key="3">
    <source>
        <dbReference type="SAM" id="Phobius"/>
    </source>
</evidence>
<keyword evidence="3" id="KW-1133">Transmembrane helix</keyword>
<dbReference type="PANTHER" id="PTHR45138">
    <property type="entry name" value="REGULATORY COMPONENTS OF SENSORY TRANSDUCTION SYSTEM"/>
    <property type="match status" value="1"/>
</dbReference>
<dbReference type="RefSeq" id="WP_271167974.1">
    <property type="nucleotide sequence ID" value="NZ_BSFI01000007.1"/>
</dbReference>
<sequence length="303" mass="31660">MKRAGAIILKSAVAACLSVVATLAVVVTVVPAIGGVVDGNAWLMCVICPLVVAAPASAWQFWQNDRQRMARAELAAVHVKLDEAHRALAAAYDELAERAKHDDLTGLLGRGGFLEVAAERRRSGEGWLMILDVDHFKTINDRFGHAIGDRALRQVAATFIAAGPADAVFGRIGGEEFGAVLSAKDRDDAVRIAEALRREIAEAPLRLDEPEAVSLTVSAGVVRLTTGDTLSDAVLAADELLYEAKRSGRNAVAFAEAAPPADELRELTPVAAPSLAAAARSALRPSGLCDGATLLQGTGASTA</sequence>
<dbReference type="CDD" id="cd01949">
    <property type="entry name" value="GGDEF"/>
    <property type="match status" value="1"/>
</dbReference>
<dbReference type="GO" id="GO:0052621">
    <property type="term" value="F:diguanylate cyclase activity"/>
    <property type="evidence" value="ECO:0007669"/>
    <property type="project" value="UniProtKB-EC"/>
</dbReference>
<dbReference type="PANTHER" id="PTHR45138:SF9">
    <property type="entry name" value="DIGUANYLATE CYCLASE DGCM-RELATED"/>
    <property type="match status" value="1"/>
</dbReference>
<gene>
    <name evidence="5" type="ORF">GCM10008179_13590</name>
</gene>
<evidence type="ECO:0000256" key="1">
    <source>
        <dbReference type="ARBA" id="ARBA00012528"/>
    </source>
</evidence>
<accession>A0A9W6MVC1</accession>
<dbReference type="SUPFAM" id="SSF55073">
    <property type="entry name" value="Nucleotide cyclase"/>
    <property type="match status" value="1"/>
</dbReference>